<dbReference type="AlphaFoldDB" id="A0A1M6VYR2"/>
<name>A0A1M6VYR2_PSETH</name>
<dbReference type="OrthoDB" id="3578043at2"/>
<dbReference type="EMBL" id="FRAP01000013">
    <property type="protein sequence ID" value="SHK86630.1"/>
    <property type="molecule type" value="Genomic_DNA"/>
</dbReference>
<evidence type="ECO:0000313" key="2">
    <source>
        <dbReference type="Proteomes" id="UP000184363"/>
    </source>
</evidence>
<protein>
    <recommendedName>
        <fullName evidence="3">ACT domain-containing protein</fullName>
    </recommendedName>
</protein>
<dbReference type="RefSeq" id="WP_073458219.1">
    <property type="nucleotide sequence ID" value="NZ_CALGVN010000040.1"/>
</dbReference>
<organism evidence="1 2">
    <name type="scientific">Pseudonocardia thermophila</name>
    <dbReference type="NCBI Taxonomy" id="1848"/>
    <lineage>
        <taxon>Bacteria</taxon>
        <taxon>Bacillati</taxon>
        <taxon>Actinomycetota</taxon>
        <taxon>Actinomycetes</taxon>
        <taxon>Pseudonocardiales</taxon>
        <taxon>Pseudonocardiaceae</taxon>
        <taxon>Pseudonocardia</taxon>
    </lineage>
</organism>
<proteinExistence type="predicted"/>
<keyword evidence="2" id="KW-1185">Reference proteome</keyword>
<sequence>MSVIDERPRTTWTPRMHRRHEIVITDGMEGVLRVGAALADCGFPVRDFAAEVREGVPYSSITCTVSLTGSECETFSQRLSAMPNVIAVTPC</sequence>
<evidence type="ECO:0008006" key="3">
    <source>
        <dbReference type="Google" id="ProtNLM"/>
    </source>
</evidence>
<evidence type="ECO:0000313" key="1">
    <source>
        <dbReference type="EMBL" id="SHK86630.1"/>
    </source>
</evidence>
<dbReference type="Proteomes" id="UP000184363">
    <property type="component" value="Unassembled WGS sequence"/>
</dbReference>
<reference evidence="1 2" key="1">
    <citation type="submission" date="2016-11" db="EMBL/GenBank/DDBJ databases">
        <authorList>
            <person name="Jaros S."/>
            <person name="Januszkiewicz K."/>
            <person name="Wedrychowicz H."/>
        </authorList>
    </citation>
    <scope>NUCLEOTIDE SEQUENCE [LARGE SCALE GENOMIC DNA]</scope>
    <source>
        <strain evidence="1 2">DSM 43832</strain>
    </source>
</reference>
<accession>A0A1M6VYR2</accession>
<gene>
    <name evidence="1" type="ORF">SAMN05443637_113134</name>
</gene>